<proteinExistence type="inferred from homology"/>
<dbReference type="PANTHER" id="PTHR35174:SF3">
    <property type="entry name" value="BLL7171 PROTEIN"/>
    <property type="match status" value="1"/>
</dbReference>
<organism evidence="3 4">
    <name type="scientific">Nocardioides hankookensis</name>
    <dbReference type="NCBI Taxonomy" id="443157"/>
    <lineage>
        <taxon>Bacteria</taxon>
        <taxon>Bacillati</taxon>
        <taxon>Actinomycetota</taxon>
        <taxon>Actinomycetes</taxon>
        <taxon>Propionibacteriales</taxon>
        <taxon>Nocardioidaceae</taxon>
        <taxon>Nocardioides</taxon>
    </lineage>
</organism>
<comment type="similarity">
    <text evidence="1">Belongs to the YciI family.</text>
</comment>
<dbReference type="SUPFAM" id="SSF54909">
    <property type="entry name" value="Dimeric alpha+beta barrel"/>
    <property type="match status" value="1"/>
</dbReference>
<accession>A0ABW1LES9</accession>
<dbReference type="InterPro" id="IPR011008">
    <property type="entry name" value="Dimeric_a/b-barrel"/>
</dbReference>
<evidence type="ECO:0000259" key="2">
    <source>
        <dbReference type="Pfam" id="PF03795"/>
    </source>
</evidence>
<reference evidence="4" key="1">
    <citation type="journal article" date="2019" name="Int. J. Syst. Evol. Microbiol.">
        <title>The Global Catalogue of Microorganisms (GCM) 10K type strain sequencing project: providing services to taxonomists for standard genome sequencing and annotation.</title>
        <authorList>
            <consortium name="The Broad Institute Genomics Platform"/>
            <consortium name="The Broad Institute Genome Sequencing Center for Infectious Disease"/>
            <person name="Wu L."/>
            <person name="Ma J."/>
        </authorList>
    </citation>
    <scope>NUCLEOTIDE SEQUENCE [LARGE SCALE GENOMIC DNA]</scope>
    <source>
        <strain evidence="4">CCUG 54522</strain>
    </source>
</reference>
<feature type="domain" description="YCII-related" evidence="2">
    <location>
        <begin position="4"/>
        <end position="107"/>
    </location>
</feature>
<sequence length="122" mass="13194">MSQYLLAVHHTPEDLAALEALPEEELQAMFAATGKFNEKLQAESVWVFAGGLENHVSTTTVDGTGAETVITDGPFVESKEYLGGFWIIEAPDLDVALRWAAEGSKACGNRVEVRPFQEDPGA</sequence>
<dbReference type="InterPro" id="IPR005545">
    <property type="entry name" value="YCII"/>
</dbReference>
<dbReference type="PANTHER" id="PTHR35174">
    <property type="entry name" value="BLL7171 PROTEIN-RELATED"/>
    <property type="match status" value="1"/>
</dbReference>
<keyword evidence="4" id="KW-1185">Reference proteome</keyword>
<protein>
    <submittedName>
        <fullName evidence="3">YciI family protein</fullName>
    </submittedName>
</protein>
<dbReference type="Pfam" id="PF03795">
    <property type="entry name" value="YCII"/>
    <property type="match status" value="1"/>
</dbReference>
<evidence type="ECO:0000256" key="1">
    <source>
        <dbReference type="ARBA" id="ARBA00007689"/>
    </source>
</evidence>
<dbReference type="Proteomes" id="UP001596135">
    <property type="component" value="Unassembled WGS sequence"/>
</dbReference>
<dbReference type="RefSeq" id="WP_379149288.1">
    <property type="nucleotide sequence ID" value="NZ_JBHSRJ010000001.1"/>
</dbReference>
<evidence type="ECO:0000313" key="4">
    <source>
        <dbReference type="Proteomes" id="UP001596135"/>
    </source>
</evidence>
<evidence type="ECO:0000313" key="3">
    <source>
        <dbReference type="EMBL" id="MFC6041542.1"/>
    </source>
</evidence>
<dbReference type="Gene3D" id="3.30.70.1060">
    <property type="entry name" value="Dimeric alpha+beta barrel"/>
    <property type="match status" value="1"/>
</dbReference>
<comment type="caution">
    <text evidence="3">The sequence shown here is derived from an EMBL/GenBank/DDBJ whole genome shotgun (WGS) entry which is preliminary data.</text>
</comment>
<name>A0ABW1LES9_9ACTN</name>
<gene>
    <name evidence="3" type="ORF">ACFPYL_00550</name>
</gene>
<dbReference type="EMBL" id="JBHSRJ010000001">
    <property type="protein sequence ID" value="MFC6041542.1"/>
    <property type="molecule type" value="Genomic_DNA"/>
</dbReference>